<comment type="caution">
    <text evidence="2">The sequence shown here is derived from an EMBL/GenBank/DDBJ whole genome shotgun (WGS) entry which is preliminary data.</text>
</comment>
<proteinExistence type="predicted"/>
<gene>
    <name evidence="2" type="ORF">FJT64_026269</name>
</gene>
<dbReference type="AlphaFoldDB" id="A0A6A4W894"/>
<dbReference type="Proteomes" id="UP000440578">
    <property type="component" value="Unassembled WGS sequence"/>
</dbReference>
<keyword evidence="1" id="KW-0732">Signal</keyword>
<organism evidence="2 3">
    <name type="scientific">Amphibalanus amphitrite</name>
    <name type="common">Striped barnacle</name>
    <name type="synonym">Balanus amphitrite</name>
    <dbReference type="NCBI Taxonomy" id="1232801"/>
    <lineage>
        <taxon>Eukaryota</taxon>
        <taxon>Metazoa</taxon>
        <taxon>Ecdysozoa</taxon>
        <taxon>Arthropoda</taxon>
        <taxon>Crustacea</taxon>
        <taxon>Multicrustacea</taxon>
        <taxon>Cirripedia</taxon>
        <taxon>Thoracica</taxon>
        <taxon>Thoracicalcarea</taxon>
        <taxon>Balanomorpha</taxon>
        <taxon>Balanoidea</taxon>
        <taxon>Balanidae</taxon>
        <taxon>Amphibalaninae</taxon>
        <taxon>Amphibalanus</taxon>
    </lineage>
</organism>
<evidence type="ECO:0000256" key="1">
    <source>
        <dbReference type="SAM" id="SignalP"/>
    </source>
</evidence>
<feature type="signal peptide" evidence="1">
    <location>
        <begin position="1"/>
        <end position="23"/>
    </location>
</feature>
<evidence type="ECO:0000313" key="3">
    <source>
        <dbReference type="Proteomes" id="UP000440578"/>
    </source>
</evidence>
<protein>
    <submittedName>
        <fullName evidence="2">Uncharacterized protein</fullName>
    </submittedName>
</protein>
<reference evidence="2 3" key="1">
    <citation type="submission" date="2019-07" db="EMBL/GenBank/DDBJ databases">
        <title>Draft genome assembly of a fouling barnacle, Amphibalanus amphitrite (Darwin, 1854): The first reference genome for Thecostraca.</title>
        <authorList>
            <person name="Kim W."/>
        </authorList>
    </citation>
    <scope>NUCLEOTIDE SEQUENCE [LARGE SCALE GENOMIC DNA]</scope>
    <source>
        <strain evidence="2">SNU_AA5</strain>
        <tissue evidence="2">Soma without cirri and trophi</tissue>
    </source>
</reference>
<evidence type="ECO:0000313" key="2">
    <source>
        <dbReference type="EMBL" id="KAF0301429.1"/>
    </source>
</evidence>
<accession>A0A6A4W894</accession>
<dbReference type="EMBL" id="VIIS01001168">
    <property type="protein sequence ID" value="KAF0301429.1"/>
    <property type="molecule type" value="Genomic_DNA"/>
</dbReference>
<sequence>MTSLLRLALTFLGLLALKGSLQDLKIYDDPAVAPHHCEAFKFEMIGAGVVRCSGNLRAARIARRLTGVRTAAASSDCLVAGPSFDRGVRGSGGCLVAGPAFDRGADGSSGGAMMEWLPRRRSDTPGRAELLARLLARARLV</sequence>
<keyword evidence="3" id="KW-1185">Reference proteome</keyword>
<feature type="chain" id="PRO_5025333775" evidence="1">
    <location>
        <begin position="24"/>
        <end position="141"/>
    </location>
</feature>
<dbReference type="OrthoDB" id="10060752at2759"/>
<name>A0A6A4W894_AMPAM</name>